<dbReference type="VEuPathDB" id="FungiDB:BD410DRAFT_794643"/>
<dbReference type="EMBL" id="ML170228">
    <property type="protein sequence ID" value="TDL17075.1"/>
    <property type="molecule type" value="Genomic_DNA"/>
</dbReference>
<reference evidence="1 2" key="1">
    <citation type="submission" date="2018-06" db="EMBL/GenBank/DDBJ databases">
        <title>A transcriptomic atlas of mushroom development highlights an independent origin of complex multicellularity.</title>
        <authorList>
            <consortium name="DOE Joint Genome Institute"/>
            <person name="Krizsan K."/>
            <person name="Almasi E."/>
            <person name="Merenyi Z."/>
            <person name="Sahu N."/>
            <person name="Viragh M."/>
            <person name="Koszo T."/>
            <person name="Mondo S."/>
            <person name="Kiss B."/>
            <person name="Balint B."/>
            <person name="Kues U."/>
            <person name="Barry K."/>
            <person name="Hegedus J.C."/>
            <person name="Henrissat B."/>
            <person name="Johnson J."/>
            <person name="Lipzen A."/>
            <person name="Ohm R."/>
            <person name="Nagy I."/>
            <person name="Pangilinan J."/>
            <person name="Yan J."/>
            <person name="Xiong Y."/>
            <person name="Grigoriev I.V."/>
            <person name="Hibbett D.S."/>
            <person name="Nagy L.G."/>
        </authorList>
    </citation>
    <scope>NUCLEOTIDE SEQUENCE [LARGE SCALE GENOMIC DNA]</scope>
    <source>
        <strain evidence="1 2">SZMC22713</strain>
    </source>
</reference>
<sequence length="164" mass="18564">MCLRLVPRAPVGTTQVLLERGPSAIHGIASVISDRVLVSRPTILLHLSSRCFHPPEAMWSILSQYHTSNKLPMCSQEFTMLSIRRLAKSGAWFDFKLDHLHPKSPHTVHPRPIPGETDFEFHCTRGINGPVYCCLTSKRLTSISFLPVTFPPARRRSIQPLRYP</sequence>
<proteinExistence type="predicted"/>
<evidence type="ECO:0000313" key="1">
    <source>
        <dbReference type="EMBL" id="TDL17075.1"/>
    </source>
</evidence>
<organism evidence="1 2">
    <name type="scientific">Rickenella mellea</name>
    <dbReference type="NCBI Taxonomy" id="50990"/>
    <lineage>
        <taxon>Eukaryota</taxon>
        <taxon>Fungi</taxon>
        <taxon>Dikarya</taxon>
        <taxon>Basidiomycota</taxon>
        <taxon>Agaricomycotina</taxon>
        <taxon>Agaricomycetes</taxon>
        <taxon>Hymenochaetales</taxon>
        <taxon>Rickenellaceae</taxon>
        <taxon>Rickenella</taxon>
    </lineage>
</organism>
<accession>A0A4Y7PPG7</accession>
<protein>
    <submittedName>
        <fullName evidence="1">Uncharacterized protein</fullName>
    </submittedName>
</protein>
<dbReference type="AlphaFoldDB" id="A0A4Y7PPG7"/>
<dbReference type="Proteomes" id="UP000294933">
    <property type="component" value="Unassembled WGS sequence"/>
</dbReference>
<gene>
    <name evidence="1" type="ORF">BD410DRAFT_794643</name>
</gene>
<name>A0A4Y7PPG7_9AGAM</name>
<evidence type="ECO:0000313" key="2">
    <source>
        <dbReference type="Proteomes" id="UP000294933"/>
    </source>
</evidence>
<keyword evidence="2" id="KW-1185">Reference proteome</keyword>